<evidence type="ECO:0000313" key="15">
    <source>
        <dbReference type="Proteomes" id="UP000494173"/>
    </source>
</evidence>
<name>A0A0L0LUK9_BIFBR</name>
<evidence type="ECO:0000313" key="9">
    <source>
        <dbReference type="EMBL" id="AUD80359.1"/>
    </source>
</evidence>
<gene>
    <name evidence="11" type="primary">araQ_5</name>
    <name evidence="10" type="ORF">BB215W447A_0286</name>
    <name evidence="11" type="ORF">BIFLH24_00800</name>
    <name evidence="9" type="ORF">NRBB51_0249</name>
    <name evidence="12" type="ORF">PUW55_01245</name>
</gene>
<dbReference type="Pfam" id="PF00528">
    <property type="entry name" value="BPD_transp_1"/>
    <property type="match status" value="1"/>
</dbReference>
<dbReference type="EMBL" id="CP021392">
    <property type="protein sequence ID" value="AUD80359.1"/>
    <property type="molecule type" value="Genomic_DNA"/>
</dbReference>
<dbReference type="Proteomes" id="UP000232609">
    <property type="component" value="Chromosome"/>
</dbReference>
<feature type="transmembrane region" description="Helical" evidence="7">
    <location>
        <begin position="195"/>
        <end position="217"/>
    </location>
</feature>
<evidence type="ECO:0000313" key="14">
    <source>
        <dbReference type="Proteomes" id="UP000232609"/>
    </source>
</evidence>
<feature type="transmembrane region" description="Helical" evidence="7">
    <location>
        <begin position="147"/>
        <end position="170"/>
    </location>
</feature>
<proteinExistence type="inferred from homology"/>
<feature type="transmembrane region" description="Helical" evidence="7">
    <location>
        <begin position="84"/>
        <end position="108"/>
    </location>
</feature>
<evidence type="ECO:0000256" key="5">
    <source>
        <dbReference type="ARBA" id="ARBA00022989"/>
    </source>
</evidence>
<dbReference type="EMBL" id="CP021558">
    <property type="protein sequence ID" value="AUE02318.1"/>
    <property type="molecule type" value="Genomic_DNA"/>
</dbReference>
<dbReference type="OMA" id="MIPGTEL"/>
<organism evidence="10 13">
    <name type="scientific">Bifidobacterium breve</name>
    <dbReference type="NCBI Taxonomy" id="1685"/>
    <lineage>
        <taxon>Bacteria</taxon>
        <taxon>Bacillati</taxon>
        <taxon>Actinomycetota</taxon>
        <taxon>Actinomycetes</taxon>
        <taxon>Bifidobacteriales</taxon>
        <taxon>Bifidobacteriaceae</taxon>
        <taxon>Bifidobacterium</taxon>
    </lineage>
</organism>
<dbReference type="EMBL" id="CP118083">
    <property type="protein sequence ID" value="WEB55049.1"/>
    <property type="molecule type" value="Genomic_DNA"/>
</dbReference>
<evidence type="ECO:0000256" key="6">
    <source>
        <dbReference type="ARBA" id="ARBA00023136"/>
    </source>
</evidence>
<sequence>MATPNLKVDKSQRIDAKRNGWRTVGLTAILGIGLIVFVFPFYWLLVASTRKSTDVFSKTPHMIPGTELFNNIRNLMTNTQFGDAIVNSLIVSVTYVIVGGVICSLAGYAFAQYRFRGRNILFALVIGVMALPSQVTLVPLFKMMLSFGWLGTYQALILPDLALPFGVFLMRQAMSTFPTSIVEAARIDGAGEMRIFGTIVLPTMKPTLAALAIFMFLGRWNDFVYPLVITRTPEQYTLPVALATLQGANTTDYGQLLAGTTISILPVLILFLFLQKEFVSGMTAGSVKE</sequence>
<dbReference type="InterPro" id="IPR035906">
    <property type="entry name" value="MetI-like_sf"/>
</dbReference>
<comment type="subcellular location">
    <subcellularLocation>
        <location evidence="1 7">Cell membrane</location>
        <topology evidence="1 7">Multi-pass membrane protein</topology>
    </subcellularLocation>
</comment>
<feature type="transmembrane region" description="Helical" evidence="7">
    <location>
        <begin position="120"/>
        <end position="141"/>
    </location>
</feature>
<evidence type="ECO:0000313" key="13">
    <source>
        <dbReference type="Proteomes" id="UP000232491"/>
    </source>
</evidence>
<keyword evidence="6 7" id="KW-0472">Membrane</keyword>
<evidence type="ECO:0000256" key="1">
    <source>
        <dbReference type="ARBA" id="ARBA00004651"/>
    </source>
</evidence>
<dbReference type="GO" id="GO:0005886">
    <property type="term" value="C:plasma membrane"/>
    <property type="evidence" value="ECO:0007669"/>
    <property type="project" value="UniProtKB-SubCell"/>
</dbReference>
<dbReference type="RefSeq" id="WP_003828161.1">
    <property type="nucleotide sequence ID" value="NZ_BAABSL010000002.1"/>
</dbReference>
<evidence type="ECO:0000256" key="2">
    <source>
        <dbReference type="ARBA" id="ARBA00022448"/>
    </source>
</evidence>
<dbReference type="PANTHER" id="PTHR43744">
    <property type="entry name" value="ABC TRANSPORTER PERMEASE PROTEIN MG189-RELATED-RELATED"/>
    <property type="match status" value="1"/>
</dbReference>
<dbReference type="GO" id="GO:0055085">
    <property type="term" value="P:transmembrane transport"/>
    <property type="evidence" value="ECO:0007669"/>
    <property type="project" value="InterPro"/>
</dbReference>
<reference evidence="12" key="3">
    <citation type="submission" date="2023-02" db="EMBL/GenBank/DDBJ databases">
        <authorList>
            <person name="Whidbey C."/>
        </authorList>
    </citation>
    <scope>NUCLEOTIDE SEQUENCE</scope>
    <source>
        <strain evidence="12">VSI11</strain>
    </source>
</reference>
<keyword evidence="5 7" id="KW-1133">Transmembrane helix</keyword>
<reference evidence="11 15" key="2">
    <citation type="submission" date="2019-10" db="EMBL/GenBank/DDBJ databases">
        <authorList>
            <consortium name="Melissa Lawson"/>
            <person name="O'neill I."/>
        </authorList>
    </citation>
    <scope>NUCLEOTIDE SEQUENCE [LARGE SCALE GENOMIC DNA]</scope>
    <source>
        <strain evidence="11">LH_24</strain>
    </source>
</reference>
<dbReference type="PROSITE" id="PS50928">
    <property type="entry name" value="ABC_TM1"/>
    <property type="match status" value="1"/>
</dbReference>
<feature type="domain" description="ABC transmembrane type-1" evidence="8">
    <location>
        <begin position="85"/>
        <end position="274"/>
    </location>
</feature>
<reference evidence="13 14" key="1">
    <citation type="submission" date="2017-05" db="EMBL/GenBank/DDBJ databases">
        <title>Comparative genomics and methylome analysis of the gut commensal Bifidobacterium breve.</title>
        <authorList>
            <person name="Bottacini F."/>
            <person name="Morrissey R."/>
            <person name="Roberts R.J."/>
            <person name="James K."/>
            <person name="van Breen J."/>
            <person name="Egan M."/>
            <person name="Lambert J."/>
            <person name="van Limpt K."/>
            <person name="Stanton C."/>
            <person name="Knol J."/>
            <person name="O' Connell Motherway M."/>
            <person name="van Sinderen D."/>
        </authorList>
    </citation>
    <scope>NUCLEOTIDE SEQUENCE [LARGE SCALE GENOMIC DNA]</scope>
    <source>
        <strain evidence="10 13">215W447a</strain>
        <strain evidence="9 14">NRBB51</strain>
    </source>
</reference>
<feature type="transmembrane region" description="Helical" evidence="7">
    <location>
        <begin position="253"/>
        <end position="274"/>
    </location>
</feature>
<evidence type="ECO:0000313" key="10">
    <source>
        <dbReference type="EMBL" id="AUE02318.1"/>
    </source>
</evidence>
<dbReference type="OrthoDB" id="61122at2"/>
<dbReference type="GeneID" id="29240858"/>
<feature type="transmembrane region" description="Helical" evidence="7">
    <location>
        <begin position="21"/>
        <end position="45"/>
    </location>
</feature>
<keyword evidence="3" id="KW-1003">Cell membrane</keyword>
<evidence type="ECO:0000256" key="3">
    <source>
        <dbReference type="ARBA" id="ARBA00022475"/>
    </source>
</evidence>
<dbReference type="PANTHER" id="PTHR43744:SF8">
    <property type="entry name" value="SN-GLYCEROL-3-PHOSPHATE TRANSPORT SYSTEM PERMEASE PROTEIN UGPE"/>
    <property type="match status" value="1"/>
</dbReference>
<evidence type="ECO:0000313" key="12">
    <source>
        <dbReference type="EMBL" id="WEB55049.1"/>
    </source>
</evidence>
<dbReference type="InterPro" id="IPR000515">
    <property type="entry name" value="MetI-like"/>
</dbReference>
<dbReference type="EMBL" id="CABWKB010000012">
    <property type="protein sequence ID" value="VWQ18098.1"/>
    <property type="molecule type" value="Genomic_DNA"/>
</dbReference>
<dbReference type="Proteomes" id="UP000494173">
    <property type="component" value="Unassembled WGS sequence"/>
</dbReference>
<dbReference type="AlphaFoldDB" id="A0A0L0LUK9"/>
<evidence type="ECO:0000256" key="7">
    <source>
        <dbReference type="RuleBase" id="RU363032"/>
    </source>
</evidence>
<evidence type="ECO:0000256" key="4">
    <source>
        <dbReference type="ARBA" id="ARBA00022692"/>
    </source>
</evidence>
<keyword evidence="2 7" id="KW-0813">Transport</keyword>
<protein>
    <submittedName>
        <fullName evidence="10">ABC transporter permease protein</fullName>
    </submittedName>
    <submittedName>
        <fullName evidence="12">Carbohydrate ABC transporter permease</fullName>
    </submittedName>
    <submittedName>
        <fullName evidence="11">L-arabinose transport system permease protein Ara Q</fullName>
    </submittedName>
</protein>
<dbReference type="CDD" id="cd06261">
    <property type="entry name" value="TM_PBP2"/>
    <property type="match status" value="1"/>
</dbReference>
<dbReference type="Gene3D" id="1.10.3720.10">
    <property type="entry name" value="MetI-like"/>
    <property type="match status" value="1"/>
</dbReference>
<evidence type="ECO:0000313" key="11">
    <source>
        <dbReference type="EMBL" id="VWQ18098.1"/>
    </source>
</evidence>
<dbReference type="Proteomes" id="UP001219009">
    <property type="component" value="Chromosome"/>
</dbReference>
<evidence type="ECO:0000259" key="8">
    <source>
        <dbReference type="PROSITE" id="PS50928"/>
    </source>
</evidence>
<dbReference type="SUPFAM" id="SSF161098">
    <property type="entry name" value="MetI-like"/>
    <property type="match status" value="1"/>
</dbReference>
<comment type="similarity">
    <text evidence="7">Belongs to the binding-protein-dependent transport system permease family.</text>
</comment>
<keyword evidence="4 7" id="KW-0812">Transmembrane</keyword>
<dbReference type="Proteomes" id="UP000232491">
    <property type="component" value="Chromosome"/>
</dbReference>
<accession>A0A0L0LUK9</accession>